<keyword evidence="5" id="KW-0378">Hydrolase</keyword>
<gene>
    <name evidence="5" type="ORF">K457DRAFT_119199</name>
</gene>
<dbReference type="PANTHER" id="PTHR42877:SF4">
    <property type="entry name" value="FAD_NAD(P)-BINDING DOMAIN-CONTAINING PROTEIN-RELATED"/>
    <property type="match status" value="1"/>
</dbReference>
<dbReference type="InterPro" id="IPR036188">
    <property type="entry name" value="FAD/NAD-bd_sf"/>
</dbReference>
<evidence type="ECO:0000313" key="6">
    <source>
        <dbReference type="Proteomes" id="UP000078512"/>
    </source>
</evidence>
<sequence length="502" mass="57871">MGLTKTYKDGSTPVVAIIGAGFSGMCAAIRLQTELNLQTYEVFELEPDLGGTWWSNTYPGAACDVASINYQFSFEPNYDWSHRYAPQPEIWAYQRRVAKKYNLYEKIRFRTEVTHVEWHQDRQKWVLDYMNLATGEKGVMEADIVFSGMGPLRIPQIPEQFEAFEGPKWHTAQWNHSFDLTNKRVAIVGSGASAIQVVPSIVDKVKTMEFYQRTPSYIVPRRNGAYSKLWKFMFRHVPFFHFIAYKLNYWNSEATINIFSSKKIHLLPRFAATCMAWLYRVWQIRDKQLREKLTPKYEMGCRRIVVSSDYFPALAKKNVNVHTEAITGVKGNTLILKDGSVQEVDALILATGFKVQEMIPPKFVTGKNGVDLMAKWGKNPSTYYGITTPDTPNLFLLLGPYTGLGHNSVLFMIETQVDYAVKAISYMMEKNLSSLEVTQGACDEFITEMDEKMKGMVWSSSCKSWYQNDEGRVTALWWGSVSQYWWRLRNFHPKRFVGVQRI</sequence>
<keyword evidence="4" id="KW-0560">Oxidoreductase</keyword>
<evidence type="ECO:0000256" key="3">
    <source>
        <dbReference type="ARBA" id="ARBA00022827"/>
    </source>
</evidence>
<dbReference type="Proteomes" id="UP000078512">
    <property type="component" value="Unassembled WGS sequence"/>
</dbReference>
<dbReference type="InterPro" id="IPR020946">
    <property type="entry name" value="Flavin_mOase-like"/>
</dbReference>
<dbReference type="GO" id="GO:0016787">
    <property type="term" value="F:hydrolase activity"/>
    <property type="evidence" value="ECO:0007669"/>
    <property type="project" value="UniProtKB-KW"/>
</dbReference>
<accession>A0A197JCM1</accession>
<keyword evidence="2" id="KW-0285">Flavoprotein</keyword>
<dbReference type="OrthoDB" id="74360at2759"/>
<dbReference type="SUPFAM" id="SSF51905">
    <property type="entry name" value="FAD/NAD(P)-binding domain"/>
    <property type="match status" value="1"/>
</dbReference>
<dbReference type="STRING" id="1314771.A0A197JCM1"/>
<dbReference type="Gene3D" id="3.50.50.60">
    <property type="entry name" value="FAD/NAD(P)-binding domain"/>
    <property type="match status" value="3"/>
</dbReference>
<proteinExistence type="inferred from homology"/>
<protein>
    <submittedName>
        <fullName evidence="5">Alpha/beta hydrolase fold-3 domain protein</fullName>
    </submittedName>
</protein>
<organism evidence="5 6">
    <name type="scientific">Linnemannia elongata AG-77</name>
    <dbReference type="NCBI Taxonomy" id="1314771"/>
    <lineage>
        <taxon>Eukaryota</taxon>
        <taxon>Fungi</taxon>
        <taxon>Fungi incertae sedis</taxon>
        <taxon>Mucoromycota</taxon>
        <taxon>Mortierellomycotina</taxon>
        <taxon>Mortierellomycetes</taxon>
        <taxon>Mortierellales</taxon>
        <taxon>Mortierellaceae</taxon>
        <taxon>Linnemannia</taxon>
    </lineage>
</organism>
<evidence type="ECO:0000256" key="2">
    <source>
        <dbReference type="ARBA" id="ARBA00022630"/>
    </source>
</evidence>
<name>A0A197JCM1_9FUNG</name>
<dbReference type="PANTHER" id="PTHR42877">
    <property type="entry name" value="L-ORNITHINE N(5)-MONOOXYGENASE-RELATED"/>
    <property type="match status" value="1"/>
</dbReference>
<dbReference type="Pfam" id="PF00743">
    <property type="entry name" value="FMO-like"/>
    <property type="match status" value="1"/>
</dbReference>
<dbReference type="InterPro" id="IPR051209">
    <property type="entry name" value="FAD-bind_Monooxygenase_sf"/>
</dbReference>
<evidence type="ECO:0000313" key="5">
    <source>
        <dbReference type="EMBL" id="OAQ22768.1"/>
    </source>
</evidence>
<dbReference type="AlphaFoldDB" id="A0A197JCM1"/>
<dbReference type="EMBL" id="KV442143">
    <property type="protein sequence ID" value="OAQ22768.1"/>
    <property type="molecule type" value="Genomic_DNA"/>
</dbReference>
<evidence type="ECO:0000256" key="1">
    <source>
        <dbReference type="ARBA" id="ARBA00010139"/>
    </source>
</evidence>
<keyword evidence="6" id="KW-1185">Reference proteome</keyword>
<keyword evidence="3" id="KW-0274">FAD</keyword>
<dbReference type="GO" id="GO:0050661">
    <property type="term" value="F:NADP binding"/>
    <property type="evidence" value="ECO:0007669"/>
    <property type="project" value="InterPro"/>
</dbReference>
<reference evidence="5 6" key="1">
    <citation type="submission" date="2016-05" db="EMBL/GenBank/DDBJ databases">
        <title>Genome sequencing reveals origins of a unique bacterial endosymbiosis in the earliest lineages of terrestrial Fungi.</title>
        <authorList>
            <consortium name="DOE Joint Genome Institute"/>
            <person name="Uehling J."/>
            <person name="Gryganskyi A."/>
            <person name="Hameed K."/>
            <person name="Tschaplinski T."/>
            <person name="Misztal P."/>
            <person name="Wu S."/>
            <person name="Desiro A."/>
            <person name="Vande Pol N."/>
            <person name="Du Z.-Y."/>
            <person name="Zienkiewicz A."/>
            <person name="Zienkiewicz K."/>
            <person name="Morin E."/>
            <person name="Tisserant E."/>
            <person name="Splivallo R."/>
            <person name="Hainaut M."/>
            <person name="Henrissat B."/>
            <person name="Ohm R."/>
            <person name="Kuo A."/>
            <person name="Yan J."/>
            <person name="Lipzen A."/>
            <person name="Nolan M."/>
            <person name="Labutti K."/>
            <person name="Barry K."/>
            <person name="Goldstein A."/>
            <person name="Labbe J."/>
            <person name="Schadt C."/>
            <person name="Tuskan G."/>
            <person name="Grigoriev I."/>
            <person name="Martin F."/>
            <person name="Vilgalys R."/>
            <person name="Bonito G."/>
        </authorList>
    </citation>
    <scope>NUCLEOTIDE SEQUENCE [LARGE SCALE GENOMIC DNA]</scope>
    <source>
        <strain evidence="5 6">AG-77</strain>
    </source>
</reference>
<dbReference type="GO" id="GO:0004499">
    <property type="term" value="F:N,N-dimethylaniline monooxygenase activity"/>
    <property type="evidence" value="ECO:0007669"/>
    <property type="project" value="InterPro"/>
</dbReference>
<dbReference type="GO" id="GO:0050660">
    <property type="term" value="F:flavin adenine dinucleotide binding"/>
    <property type="evidence" value="ECO:0007669"/>
    <property type="project" value="InterPro"/>
</dbReference>
<evidence type="ECO:0000256" key="4">
    <source>
        <dbReference type="ARBA" id="ARBA00023002"/>
    </source>
</evidence>
<comment type="similarity">
    <text evidence="1">Belongs to the FAD-binding monooxygenase family.</text>
</comment>